<dbReference type="PANTHER" id="PTHR10035:SF2">
    <property type="entry name" value="T-CELL SURFACE GLYCOPROTEIN CD3 ZETA CHAIN"/>
    <property type="match status" value="1"/>
</dbReference>
<proteinExistence type="inferred from homology"/>
<dbReference type="InterPro" id="IPR003110">
    <property type="entry name" value="Phos_immunorcpt_sig_ITAM"/>
</dbReference>
<organism evidence="19 20">
    <name type="scientific">Alosa alosa</name>
    <name type="common">allis shad</name>
    <dbReference type="NCBI Taxonomy" id="278164"/>
    <lineage>
        <taxon>Eukaryota</taxon>
        <taxon>Metazoa</taxon>
        <taxon>Chordata</taxon>
        <taxon>Craniata</taxon>
        <taxon>Vertebrata</taxon>
        <taxon>Euteleostomi</taxon>
        <taxon>Actinopterygii</taxon>
        <taxon>Neopterygii</taxon>
        <taxon>Teleostei</taxon>
        <taxon>Clupei</taxon>
        <taxon>Clupeiformes</taxon>
        <taxon>Clupeoidei</taxon>
        <taxon>Clupeidae</taxon>
        <taxon>Alosa</taxon>
    </lineage>
</organism>
<sequence length="142" mass="16250">MAWQTTVSGLLMVFTIPSADAVNMFDPKLCYILDGFLMFYGVMITALLVKERCGRPKTAQGSEKALSGSGRDVESGSNRGRRQQEEDPYARLNKTTEDTYKEITTKKDRRRHKDDQVYQDLKPGIKDTYDRLHAKPRHPPPR</sequence>
<evidence type="ECO:0000256" key="2">
    <source>
        <dbReference type="ARBA" id="ARBA00007280"/>
    </source>
</evidence>
<evidence type="ECO:0000256" key="9">
    <source>
        <dbReference type="ARBA" id="ARBA00022859"/>
    </source>
</evidence>
<dbReference type="InterPro" id="IPR024128">
    <property type="entry name" value="T-cell_CD3_zeta"/>
</dbReference>
<keyword evidence="11" id="KW-1064">Adaptive immunity</keyword>
<dbReference type="PANTHER" id="PTHR10035">
    <property type="entry name" value="T-CELL SURFACE GLYCOPROTEIN CD3 ZETA CHAIN"/>
    <property type="match status" value="1"/>
</dbReference>
<evidence type="ECO:0000256" key="13">
    <source>
        <dbReference type="ARBA" id="ARBA00023170"/>
    </source>
</evidence>
<evidence type="ECO:0000256" key="6">
    <source>
        <dbReference type="ARBA" id="ARBA00022692"/>
    </source>
</evidence>
<feature type="compositionally biased region" description="Basic and acidic residues" evidence="16">
    <location>
        <begin position="123"/>
        <end position="133"/>
    </location>
</feature>
<comment type="similarity">
    <text evidence="2">Belongs to the CD3Z/FCER1G family.</text>
</comment>
<dbReference type="Pfam" id="PF11628">
    <property type="entry name" value="TCR_zetazeta"/>
    <property type="match status" value="1"/>
</dbReference>
<evidence type="ECO:0000313" key="19">
    <source>
        <dbReference type="EMBL" id="KAG5261596.1"/>
    </source>
</evidence>
<keyword evidence="7 18" id="KW-0732">Signal</keyword>
<dbReference type="GO" id="GO:0004888">
    <property type="term" value="F:transmembrane signaling receptor activity"/>
    <property type="evidence" value="ECO:0007669"/>
    <property type="project" value="InterPro"/>
</dbReference>
<keyword evidence="6 17" id="KW-0812">Transmembrane</keyword>
<keyword evidence="8" id="KW-0677">Repeat</keyword>
<evidence type="ECO:0000256" key="10">
    <source>
        <dbReference type="ARBA" id="ARBA00022989"/>
    </source>
</evidence>
<keyword evidence="9" id="KW-0391">Immunity</keyword>
<feature type="region of interest" description="Disordered" evidence="16">
    <location>
        <begin position="57"/>
        <end position="142"/>
    </location>
</feature>
<evidence type="ECO:0000256" key="14">
    <source>
        <dbReference type="ARBA" id="ARBA00030941"/>
    </source>
</evidence>
<evidence type="ECO:0000256" key="1">
    <source>
        <dbReference type="ARBA" id="ARBA00004251"/>
    </source>
</evidence>
<dbReference type="PROSITE" id="PS51055">
    <property type="entry name" value="ITAM_1"/>
    <property type="match status" value="1"/>
</dbReference>
<dbReference type="Proteomes" id="UP000823561">
    <property type="component" value="Chromosome 23"/>
</dbReference>
<keyword evidence="13" id="KW-0675">Receptor</keyword>
<dbReference type="InterPro" id="IPR021663">
    <property type="entry name" value="CD3_zeta/IgE_Fc_rcpt_gamma"/>
</dbReference>
<evidence type="ECO:0000256" key="16">
    <source>
        <dbReference type="SAM" id="MobiDB-lite"/>
    </source>
</evidence>
<dbReference type="SMART" id="SM00077">
    <property type="entry name" value="ITAM"/>
    <property type="match status" value="2"/>
</dbReference>
<evidence type="ECO:0000256" key="17">
    <source>
        <dbReference type="SAM" id="Phobius"/>
    </source>
</evidence>
<evidence type="ECO:0000256" key="3">
    <source>
        <dbReference type="ARBA" id="ARBA00020448"/>
    </source>
</evidence>
<evidence type="ECO:0000256" key="11">
    <source>
        <dbReference type="ARBA" id="ARBA00023130"/>
    </source>
</evidence>
<dbReference type="GO" id="GO:0098797">
    <property type="term" value="C:plasma membrane protein complex"/>
    <property type="evidence" value="ECO:0007669"/>
    <property type="project" value="UniProtKB-ARBA"/>
</dbReference>
<dbReference type="GO" id="GO:0007166">
    <property type="term" value="P:cell surface receptor signaling pathway"/>
    <property type="evidence" value="ECO:0007669"/>
    <property type="project" value="InterPro"/>
</dbReference>
<keyword evidence="20" id="KW-1185">Reference proteome</keyword>
<dbReference type="GO" id="GO:0002250">
    <property type="term" value="P:adaptive immune response"/>
    <property type="evidence" value="ECO:0007669"/>
    <property type="project" value="UniProtKB-KW"/>
</dbReference>
<keyword evidence="5" id="KW-0597">Phosphoprotein</keyword>
<comment type="caution">
    <text evidence="19">The sequence shown here is derived from an EMBL/GenBank/DDBJ whole genome shotgun (WGS) entry which is preliminary data.</text>
</comment>
<evidence type="ECO:0000256" key="15">
    <source>
        <dbReference type="ARBA" id="ARBA00045360"/>
    </source>
</evidence>
<evidence type="ECO:0000313" key="20">
    <source>
        <dbReference type="Proteomes" id="UP000823561"/>
    </source>
</evidence>
<feature type="chain" id="PRO_5043742096" description="T-cell surface glycoprotein CD3 zeta chain" evidence="18">
    <location>
        <begin position="22"/>
        <end position="142"/>
    </location>
</feature>
<gene>
    <name evidence="19" type="ORF">AALO_G00286140</name>
</gene>
<feature type="transmembrane region" description="Helical" evidence="17">
    <location>
        <begin position="31"/>
        <end position="49"/>
    </location>
</feature>
<evidence type="ECO:0000256" key="8">
    <source>
        <dbReference type="ARBA" id="ARBA00022737"/>
    </source>
</evidence>
<keyword evidence="12 17" id="KW-0472">Membrane</keyword>
<protein>
    <recommendedName>
        <fullName evidence="3">T-cell surface glycoprotein CD3 zeta chain</fullName>
    </recommendedName>
    <alternativeName>
        <fullName evidence="14">T-cell receptor T3 zeta chain</fullName>
    </alternativeName>
</protein>
<keyword evidence="10 17" id="KW-1133">Transmembrane helix</keyword>
<name>A0AAV6FMH5_9TELE</name>
<comment type="subcellular location">
    <subcellularLocation>
        <location evidence="1">Cell membrane</location>
        <topology evidence="1">Single-pass type I membrane protein</topology>
    </subcellularLocation>
</comment>
<keyword evidence="4" id="KW-1003">Cell membrane</keyword>
<feature type="compositionally biased region" description="Basic and acidic residues" evidence="16">
    <location>
        <begin position="82"/>
        <end position="106"/>
    </location>
</feature>
<feature type="signal peptide" evidence="18">
    <location>
        <begin position="1"/>
        <end position="21"/>
    </location>
</feature>
<comment type="function">
    <text evidence="15">Part of the TCR-CD3 complex present on T-lymphocyte cell surface that plays an essential role in adaptive immune response. When antigen presenting cells (APCs) activate T-cell receptor (TCR), TCR-mediated signals are transmitted across the cell membrane by the CD3 chains CD3D, CD3E, CD3G and CD3Z. All CD3 chains contain immunoreceptor tyrosine-based activation motifs (ITAMs) in their cytoplasmic domain. Upon TCR engagement, these motifs become phosphorylated by Src family protein tyrosine kinases LCK and FYN, resulting in the activation of downstream signaling pathways. CD3Z ITAMs phosphorylation creates multiple docking sites for the protein kinase ZAP70 leading to ZAP70 phosphorylation and its conversion into a catalytically active enzyme. Plays an important role in intrathymic T-cell differentiation. Additionally, participates in the activity-dependent synapse formation of retinal ganglion cells (RGCs) in both the retina and dorsal lateral geniculate nucleus (dLGN).</text>
</comment>
<evidence type="ECO:0000256" key="18">
    <source>
        <dbReference type="SAM" id="SignalP"/>
    </source>
</evidence>
<accession>A0AAV6FMH5</accession>
<dbReference type="EMBL" id="JADWDJ010000023">
    <property type="protein sequence ID" value="KAG5261596.1"/>
    <property type="molecule type" value="Genomic_DNA"/>
</dbReference>
<reference evidence="19" key="1">
    <citation type="submission" date="2020-10" db="EMBL/GenBank/DDBJ databases">
        <title>Chromosome-scale genome assembly of the Allis shad, Alosa alosa.</title>
        <authorList>
            <person name="Margot Z."/>
            <person name="Christophe K."/>
            <person name="Cabau C."/>
            <person name="Louis A."/>
            <person name="Berthelot C."/>
            <person name="Parey E."/>
            <person name="Roest Crollius H."/>
            <person name="Montfort J."/>
            <person name="Robinson-Rechavi M."/>
            <person name="Bucao C."/>
            <person name="Bouchez O."/>
            <person name="Gislard M."/>
            <person name="Lluch J."/>
            <person name="Milhes M."/>
            <person name="Lampietro C."/>
            <person name="Lopez Roques C."/>
            <person name="Donnadieu C."/>
            <person name="Braasch I."/>
            <person name="Desvignes T."/>
            <person name="Postlethwait J."/>
            <person name="Bobe J."/>
            <person name="Guiguen Y."/>
        </authorList>
    </citation>
    <scope>NUCLEOTIDE SEQUENCE</scope>
    <source>
        <strain evidence="19">M-15738</strain>
        <tissue evidence="19">Blood</tissue>
    </source>
</reference>
<evidence type="ECO:0000256" key="7">
    <source>
        <dbReference type="ARBA" id="ARBA00022729"/>
    </source>
</evidence>
<dbReference type="AlphaFoldDB" id="A0AAV6FMH5"/>
<evidence type="ECO:0000256" key="12">
    <source>
        <dbReference type="ARBA" id="ARBA00023136"/>
    </source>
</evidence>
<evidence type="ECO:0000256" key="4">
    <source>
        <dbReference type="ARBA" id="ARBA00022475"/>
    </source>
</evidence>
<evidence type="ECO:0000256" key="5">
    <source>
        <dbReference type="ARBA" id="ARBA00022553"/>
    </source>
</evidence>